<dbReference type="GO" id="GO:0005576">
    <property type="term" value="C:extracellular region"/>
    <property type="evidence" value="ECO:0007669"/>
    <property type="project" value="UniProtKB-SubCell"/>
</dbReference>
<evidence type="ECO:0000313" key="10">
    <source>
        <dbReference type="Proteomes" id="UP000003017"/>
    </source>
</evidence>
<dbReference type="EMBL" id="AAUT02000013">
    <property type="protein sequence ID" value="KNA60509.1"/>
    <property type="molecule type" value="Genomic_DNA"/>
</dbReference>
<reference evidence="9 10" key="2">
    <citation type="submission" date="2010-08" db="EMBL/GenBank/DDBJ databases">
        <title>The Genome Sequence of Vibrio cholerae strain 2740-80.</title>
        <authorList>
            <consortium name="The Broad Institute Genome Sequencing Platform"/>
            <person name="Colwell R."/>
            <person name="Young S.K."/>
            <person name="Zeng Q."/>
            <person name="Alvarado L."/>
            <person name="Berlin A."/>
            <person name="Chapman S."/>
            <person name="Chen Z."/>
            <person name="Freedman E."/>
            <person name="Gellesch M."/>
            <person name="Goldberg J."/>
            <person name="Griggs A."/>
            <person name="Gujja S."/>
            <person name="Heilman E."/>
            <person name="Heiman D."/>
            <person name="Howarth C."/>
            <person name="Larson L."/>
            <person name="Mehta T."/>
            <person name="Neiman D.N."/>
            <person name="Park D."/>
            <person name="Pearson M."/>
            <person name="Roberts A."/>
            <person name="Saif S."/>
            <person name="Shenoy N."/>
            <person name="Sisk P."/>
            <person name="Stolte C."/>
            <person name="Sykes S."/>
            <person name="White J."/>
            <person name="Yandava C."/>
            <person name="Borodovsky M."/>
            <person name="Heidelberg J."/>
            <person name="Haas B."/>
            <person name="Nusbaum C."/>
            <person name="Birren B."/>
        </authorList>
    </citation>
    <scope>NUCLEOTIDE SEQUENCE [LARGE SCALE GENOMIC DNA]</scope>
    <source>
        <strain evidence="9 10">2740-80</strain>
    </source>
</reference>
<comment type="subcellular location">
    <subcellularLocation>
        <location evidence="1 5">Secreted</location>
    </subcellularLocation>
</comment>
<evidence type="ECO:0000259" key="8">
    <source>
        <dbReference type="Pfam" id="PF21868"/>
    </source>
</evidence>
<dbReference type="PANTHER" id="PTHR34823:SF1">
    <property type="entry name" value="CHITIN-BINDING TYPE-4 DOMAIN-CONTAINING PROTEIN"/>
    <property type="match status" value="1"/>
</dbReference>
<evidence type="ECO:0000256" key="5">
    <source>
        <dbReference type="HAMAP-Rule" id="MF_01905"/>
    </source>
</evidence>
<comment type="function">
    <text evidence="5">Probably interacts with GlcNAc residues. May promote attachment to both epithelial cell surfaces and chitin.</text>
</comment>
<dbReference type="InterPro" id="IPR041029">
    <property type="entry name" value="GbpA_2"/>
</dbReference>
<dbReference type="GO" id="GO:0008061">
    <property type="term" value="F:chitin binding"/>
    <property type="evidence" value="ECO:0007669"/>
    <property type="project" value="UniProtKB-UniRule"/>
</dbReference>
<comment type="caution">
    <text evidence="9">The sequence shown here is derived from an EMBL/GenBank/DDBJ whole genome shotgun (WGS) entry which is preliminary data.</text>
</comment>
<dbReference type="Pfam" id="PF18416">
    <property type="entry name" value="GbpA_2"/>
    <property type="match status" value="1"/>
</dbReference>
<keyword evidence="3 5" id="KW-0147">Chitin-binding</keyword>
<evidence type="ECO:0000256" key="3">
    <source>
        <dbReference type="ARBA" id="ARBA00022669"/>
    </source>
</evidence>
<comment type="similarity">
    <text evidence="5">Belongs to the GbpA family.</text>
</comment>
<dbReference type="PANTHER" id="PTHR34823">
    <property type="entry name" value="GLCNAC-BINDING PROTEIN A"/>
    <property type="match status" value="1"/>
</dbReference>
<dbReference type="HAMAP" id="MF_01905">
    <property type="entry name" value="GbpA"/>
    <property type="match status" value="1"/>
</dbReference>
<evidence type="ECO:0000259" key="6">
    <source>
        <dbReference type="Pfam" id="PF03067"/>
    </source>
</evidence>
<gene>
    <name evidence="5" type="primary">gbpA</name>
    <name evidence="9" type="ORF">VC274080_023519</name>
</gene>
<organism evidence="9 10">
    <name type="scientific">Vibrio cholerae 2740-80</name>
    <dbReference type="NCBI Taxonomy" id="412614"/>
    <lineage>
        <taxon>Bacteria</taxon>
        <taxon>Pseudomonadati</taxon>
        <taxon>Pseudomonadota</taxon>
        <taxon>Gammaproteobacteria</taxon>
        <taxon>Vibrionales</taxon>
        <taxon>Vibrionaceae</taxon>
        <taxon>Vibrio</taxon>
    </lineage>
</organism>
<dbReference type="InterPro" id="IPR020879">
    <property type="entry name" value="GlcNAc-bd_A"/>
</dbReference>
<dbReference type="InterPro" id="IPR051024">
    <property type="entry name" value="GlcNAc_Chitin_IntDeg"/>
</dbReference>
<evidence type="ECO:0000259" key="7">
    <source>
        <dbReference type="Pfam" id="PF18416"/>
    </source>
</evidence>
<dbReference type="AlphaFoldDB" id="A0A0K9UWB5"/>
<feature type="domain" description="N-acetylglucosamine binding protein A" evidence="7">
    <location>
        <begin position="220"/>
        <end position="316"/>
    </location>
</feature>
<dbReference type="InterPro" id="IPR004302">
    <property type="entry name" value="Cellulose/chitin-bd_N"/>
</dbReference>
<dbReference type="Gene3D" id="3.30.70.2150">
    <property type="match status" value="1"/>
</dbReference>
<dbReference type="FunFam" id="2.60.40.2550:FF:000001">
    <property type="entry name" value="GlcNAc-binding protein A"/>
    <property type="match status" value="1"/>
</dbReference>
<dbReference type="Gene3D" id="2.60.40.2550">
    <property type="match status" value="1"/>
</dbReference>
<evidence type="ECO:0000313" key="9">
    <source>
        <dbReference type="EMBL" id="KNA60509.1"/>
    </source>
</evidence>
<dbReference type="SMR" id="A0A0K9UWB5"/>
<dbReference type="CDD" id="cd21177">
    <property type="entry name" value="LPMO_AA10"/>
    <property type="match status" value="1"/>
</dbReference>
<sequence length="494" mass="54604">MSANKEESVMKKQPKMTAIALILSGISGLAYGHGYVSAVENGVAEGRVTLCKFAANGTGEKNTHCGAIQYEPQSVEGPDGFPVTGPRDGKIASAESALAAALDEQTADRWVKRPIQAGPQTFEWTFTANHVTKDWKYYITKPNWNPNQPLSRDAFDLNPFCVVEGNMVQPPKRVSHECIVPEREGYQVILAVWDVGDTAASFYNVIDVKFDGNGPVLPDWNPAGQIIPSMDLSIGDTVYTRVFDNDGENPAYRTELKIDSETLTKANQWSYALATKINQTQKQQRAGQLNGDQFVPVYGTNPIYLKEGSGLKSVEIGYQIEAPQPEYSLTVSGLAKEYEIGEQPIQLDLTLEAQGEMSAELTVYNHHQKPLASWSQAMTDGELKSITLELSEAKAGHHMLVSRIKDRDGNLQDQQTLDFMLVEPQTPPTPGDYDFVFPNGLKEYVAGTKVLASDGAIYQCKPWPYSGYCQQWTSNATQYQPGTGSHWEMAWDKR</sequence>
<dbReference type="Proteomes" id="UP000003017">
    <property type="component" value="Unassembled WGS sequence"/>
</dbReference>
<dbReference type="Pfam" id="PF21868">
    <property type="entry name" value="GbpA_D3"/>
    <property type="match status" value="1"/>
</dbReference>
<accession>A0A0K9UWB5</accession>
<protein>
    <recommendedName>
        <fullName evidence="5">GlcNAc-binding protein A</fullName>
    </recommendedName>
</protein>
<keyword evidence="2 5" id="KW-0964">Secreted</keyword>
<dbReference type="SUPFAM" id="SSF81296">
    <property type="entry name" value="E set domains"/>
    <property type="match status" value="1"/>
</dbReference>
<dbReference type="InterPro" id="IPR014756">
    <property type="entry name" value="Ig_E-set"/>
</dbReference>
<keyword evidence="4 5" id="KW-0732">Signal</keyword>
<dbReference type="InterPro" id="IPR054063">
    <property type="entry name" value="GbpA_D3"/>
</dbReference>
<evidence type="ECO:0000256" key="2">
    <source>
        <dbReference type="ARBA" id="ARBA00022525"/>
    </source>
</evidence>
<proteinExistence type="inferred from homology"/>
<dbReference type="Pfam" id="PF03067">
    <property type="entry name" value="LPMO_10"/>
    <property type="match status" value="1"/>
</dbReference>
<dbReference type="NCBIfam" id="NF009690">
    <property type="entry name" value="PRK13211.1"/>
    <property type="match status" value="1"/>
</dbReference>
<name>A0A0K9UWB5_VIBCL</name>
<dbReference type="FunFam" id="2.70.50.50:FF:000001">
    <property type="entry name" value="Chitin-binding protein"/>
    <property type="match status" value="1"/>
</dbReference>
<feature type="domain" description="GlcNAc-binding protein A third" evidence="8">
    <location>
        <begin position="326"/>
        <end position="422"/>
    </location>
</feature>
<dbReference type="Gene3D" id="2.70.50.50">
    <property type="entry name" value="chitin-binding protein cbp21"/>
    <property type="match status" value="1"/>
</dbReference>
<feature type="domain" description="Chitin-binding type-4" evidence="6">
    <location>
        <begin position="45"/>
        <end position="208"/>
    </location>
</feature>
<reference evidence="9 10" key="1">
    <citation type="submission" date="2007-01" db="EMBL/GenBank/DDBJ databases">
        <authorList>
            <person name="Kobayashi T."/>
            <person name="Suzuki M."/>
            <person name="Inoue H."/>
            <person name="Itai R.N."/>
            <person name="Takahashi M."/>
            <person name="Nakanishi H."/>
            <person name="Mori S."/>
            <person name="Nishizawa N.K."/>
        </authorList>
    </citation>
    <scope>NUCLEOTIDE SEQUENCE [LARGE SCALE GENOMIC DNA]</scope>
    <source>
        <strain evidence="9 10">2740-80</strain>
    </source>
</reference>
<evidence type="ECO:0000256" key="1">
    <source>
        <dbReference type="ARBA" id="ARBA00004613"/>
    </source>
</evidence>
<evidence type="ECO:0000256" key="4">
    <source>
        <dbReference type="ARBA" id="ARBA00022729"/>
    </source>
</evidence>